<evidence type="ECO:0000313" key="2">
    <source>
        <dbReference type="Proteomes" id="UP000050525"/>
    </source>
</evidence>
<dbReference type="EMBL" id="AKHW03000903">
    <property type="protein sequence ID" value="KYO44091.1"/>
    <property type="molecule type" value="Genomic_DNA"/>
</dbReference>
<reference evidence="1 2" key="1">
    <citation type="journal article" date="2012" name="Genome Biol.">
        <title>Sequencing three crocodilian genomes to illuminate the evolution of archosaurs and amniotes.</title>
        <authorList>
            <person name="St John J.A."/>
            <person name="Braun E.L."/>
            <person name="Isberg S.R."/>
            <person name="Miles L.G."/>
            <person name="Chong A.Y."/>
            <person name="Gongora J."/>
            <person name="Dalzell P."/>
            <person name="Moran C."/>
            <person name="Bed'hom B."/>
            <person name="Abzhanov A."/>
            <person name="Burgess S.C."/>
            <person name="Cooksey A.M."/>
            <person name="Castoe T.A."/>
            <person name="Crawford N.G."/>
            <person name="Densmore L.D."/>
            <person name="Drew J.C."/>
            <person name="Edwards S.V."/>
            <person name="Faircloth B.C."/>
            <person name="Fujita M.K."/>
            <person name="Greenwold M.J."/>
            <person name="Hoffmann F.G."/>
            <person name="Howard J.M."/>
            <person name="Iguchi T."/>
            <person name="Janes D.E."/>
            <person name="Khan S.Y."/>
            <person name="Kohno S."/>
            <person name="de Koning A.J."/>
            <person name="Lance S.L."/>
            <person name="McCarthy F.M."/>
            <person name="McCormack J.E."/>
            <person name="Merchant M.E."/>
            <person name="Peterson D.G."/>
            <person name="Pollock D.D."/>
            <person name="Pourmand N."/>
            <person name="Raney B.J."/>
            <person name="Roessler K.A."/>
            <person name="Sanford J.R."/>
            <person name="Sawyer R.H."/>
            <person name="Schmidt C.J."/>
            <person name="Triplett E.W."/>
            <person name="Tuberville T.D."/>
            <person name="Venegas-Anaya M."/>
            <person name="Howard J.T."/>
            <person name="Jarvis E.D."/>
            <person name="Guillette L.J.Jr."/>
            <person name="Glenn T.C."/>
            <person name="Green R.E."/>
            <person name="Ray D.A."/>
        </authorList>
    </citation>
    <scope>NUCLEOTIDE SEQUENCE [LARGE SCALE GENOMIC DNA]</scope>
    <source>
        <strain evidence="1">KSC_2009_1</strain>
    </source>
</reference>
<organism evidence="1 2">
    <name type="scientific">Alligator mississippiensis</name>
    <name type="common">American alligator</name>
    <dbReference type="NCBI Taxonomy" id="8496"/>
    <lineage>
        <taxon>Eukaryota</taxon>
        <taxon>Metazoa</taxon>
        <taxon>Chordata</taxon>
        <taxon>Craniata</taxon>
        <taxon>Vertebrata</taxon>
        <taxon>Euteleostomi</taxon>
        <taxon>Archelosauria</taxon>
        <taxon>Archosauria</taxon>
        <taxon>Crocodylia</taxon>
        <taxon>Alligatoridae</taxon>
        <taxon>Alligatorinae</taxon>
        <taxon>Alligator</taxon>
    </lineage>
</organism>
<comment type="caution">
    <text evidence="1">The sequence shown here is derived from an EMBL/GenBank/DDBJ whole genome shotgun (WGS) entry which is preliminary data.</text>
</comment>
<proteinExistence type="predicted"/>
<evidence type="ECO:0000313" key="1">
    <source>
        <dbReference type="EMBL" id="KYO44091.1"/>
    </source>
</evidence>
<keyword evidence="2" id="KW-1185">Reference proteome</keyword>
<name>A0A151P4U7_ALLMI</name>
<protein>
    <submittedName>
        <fullName evidence="1">Uncharacterized protein</fullName>
    </submittedName>
</protein>
<accession>A0A151P4U7</accession>
<gene>
    <name evidence="1" type="ORF">Y1Q_0014873</name>
</gene>
<dbReference type="AlphaFoldDB" id="A0A151P4U7"/>
<sequence length="90" mass="9697">MRLTMGALEPTTTEVVPVLACSCLLVTQCHGGAAGSEDYFGGEKGSFGAKKLLWQRHSSAYGASYQRRSVRSSLLCVRCCYLGFSSLDQP</sequence>
<dbReference type="Proteomes" id="UP000050525">
    <property type="component" value="Unassembled WGS sequence"/>
</dbReference>